<dbReference type="EMBL" id="JAVRRD010000027">
    <property type="protein sequence ID" value="KAK5047022.1"/>
    <property type="molecule type" value="Genomic_DNA"/>
</dbReference>
<gene>
    <name evidence="1" type="ORF">LTR84_006964</name>
</gene>
<dbReference type="RefSeq" id="XP_064702589.1">
    <property type="nucleotide sequence ID" value="XM_064850520.1"/>
</dbReference>
<dbReference type="InterPro" id="IPR052184">
    <property type="entry name" value="SDR_enzymes"/>
</dbReference>
<accession>A0AAV9N1G0</accession>
<keyword evidence="2" id="KW-1185">Reference proteome</keyword>
<reference evidence="1 2" key="1">
    <citation type="submission" date="2023-08" db="EMBL/GenBank/DDBJ databases">
        <title>Black Yeasts Isolated from many extreme environments.</title>
        <authorList>
            <person name="Coleine C."/>
            <person name="Stajich J.E."/>
            <person name="Selbmann L."/>
        </authorList>
    </citation>
    <scope>NUCLEOTIDE SEQUENCE [LARGE SCALE GENOMIC DNA]</scope>
    <source>
        <strain evidence="1 2">CCFEE 5792</strain>
    </source>
</reference>
<proteinExistence type="predicted"/>
<organism evidence="1 2">
    <name type="scientific">Exophiala bonariae</name>
    <dbReference type="NCBI Taxonomy" id="1690606"/>
    <lineage>
        <taxon>Eukaryota</taxon>
        <taxon>Fungi</taxon>
        <taxon>Dikarya</taxon>
        <taxon>Ascomycota</taxon>
        <taxon>Pezizomycotina</taxon>
        <taxon>Eurotiomycetes</taxon>
        <taxon>Chaetothyriomycetidae</taxon>
        <taxon>Chaetothyriales</taxon>
        <taxon>Herpotrichiellaceae</taxon>
        <taxon>Exophiala</taxon>
    </lineage>
</organism>
<sequence length="151" mass="16733">MPNKHYDTLNGLTLEVANHTFSINTFGPFFLTQAILPNVLAADNPKHIAVMSSRVGSIGDNSSGGSYAYRASKTAVNSLFKNMAIELKEKNVVVSMLHPGFTKTGLDPDVWKMEEAVEADEAAGKLWEVLKTKNIDHTGKFWHREGMELPW</sequence>
<dbReference type="GeneID" id="89975132"/>
<comment type="caution">
    <text evidence="1">The sequence shown here is derived from an EMBL/GenBank/DDBJ whole genome shotgun (WGS) entry which is preliminary data.</text>
</comment>
<evidence type="ECO:0000313" key="1">
    <source>
        <dbReference type="EMBL" id="KAK5047022.1"/>
    </source>
</evidence>
<dbReference type="InterPro" id="IPR002347">
    <property type="entry name" value="SDR_fam"/>
</dbReference>
<dbReference type="PANTHER" id="PTHR45458">
    <property type="entry name" value="SHORT-CHAIN DEHYDROGENASE/REDUCTASE SDR"/>
    <property type="match status" value="1"/>
</dbReference>
<dbReference type="AlphaFoldDB" id="A0AAV9N1G0"/>
<dbReference type="SUPFAM" id="SSF51735">
    <property type="entry name" value="NAD(P)-binding Rossmann-fold domains"/>
    <property type="match status" value="1"/>
</dbReference>
<dbReference type="Gene3D" id="3.40.50.720">
    <property type="entry name" value="NAD(P)-binding Rossmann-like Domain"/>
    <property type="match status" value="1"/>
</dbReference>
<protein>
    <recommendedName>
        <fullName evidence="3">C-factor</fullName>
    </recommendedName>
</protein>
<evidence type="ECO:0000313" key="2">
    <source>
        <dbReference type="Proteomes" id="UP001358417"/>
    </source>
</evidence>
<dbReference type="PANTHER" id="PTHR45458:SF2">
    <property type="entry name" value="OXIDOREDUCTASE, SHORT CHAIN DEHYDROGENASE_REDUCTASE FAMILY SUPERFAMILY (AFU_ORTHOLOGUE AFUA_3G13450)"/>
    <property type="match status" value="1"/>
</dbReference>
<evidence type="ECO:0008006" key="3">
    <source>
        <dbReference type="Google" id="ProtNLM"/>
    </source>
</evidence>
<name>A0AAV9N1G0_9EURO</name>
<dbReference type="GO" id="GO:0016616">
    <property type="term" value="F:oxidoreductase activity, acting on the CH-OH group of donors, NAD or NADP as acceptor"/>
    <property type="evidence" value="ECO:0007669"/>
    <property type="project" value="TreeGrafter"/>
</dbReference>
<dbReference type="InterPro" id="IPR036291">
    <property type="entry name" value="NAD(P)-bd_dom_sf"/>
</dbReference>
<dbReference type="Proteomes" id="UP001358417">
    <property type="component" value="Unassembled WGS sequence"/>
</dbReference>
<dbReference type="Pfam" id="PF00106">
    <property type="entry name" value="adh_short"/>
    <property type="match status" value="1"/>
</dbReference>